<evidence type="ECO:0000256" key="1">
    <source>
        <dbReference type="SAM" id="MobiDB-lite"/>
    </source>
</evidence>
<name>A0A0C9U5K6_SPHS4</name>
<gene>
    <name evidence="2" type="ORF">M422DRAFT_72374</name>
</gene>
<accession>A0A0C9U5K6</accession>
<sequence length="169" mass="19704">MLENVDTKEEITYGKRMARYRSRFLQKQIANEEREKNFLGKHGVVKGWWMRPKFRLEAPAKASTNPFAGKEERKGRRRSNSARTDPGGSEYILTITPPTSVQPSSPQPMPGQWPRPSRKINRAPQTLLEYAWHSALTCDPLVASDEEMFTEYTRQDYRKSNSEFHWNDI</sequence>
<protein>
    <submittedName>
        <fullName evidence="2">Uncharacterized protein</fullName>
    </submittedName>
</protein>
<dbReference type="OrthoDB" id="2610856at2759"/>
<feature type="compositionally biased region" description="Low complexity" evidence="1">
    <location>
        <begin position="94"/>
        <end position="104"/>
    </location>
</feature>
<dbReference type="HOGENOM" id="CLU_1579509_0_0_1"/>
<evidence type="ECO:0000313" key="2">
    <source>
        <dbReference type="EMBL" id="KIJ24372.1"/>
    </source>
</evidence>
<dbReference type="Proteomes" id="UP000054279">
    <property type="component" value="Unassembled WGS sequence"/>
</dbReference>
<dbReference type="AlphaFoldDB" id="A0A0C9U5K6"/>
<organism evidence="2 3">
    <name type="scientific">Sphaerobolus stellatus (strain SS14)</name>
    <dbReference type="NCBI Taxonomy" id="990650"/>
    <lineage>
        <taxon>Eukaryota</taxon>
        <taxon>Fungi</taxon>
        <taxon>Dikarya</taxon>
        <taxon>Basidiomycota</taxon>
        <taxon>Agaricomycotina</taxon>
        <taxon>Agaricomycetes</taxon>
        <taxon>Phallomycetidae</taxon>
        <taxon>Geastrales</taxon>
        <taxon>Sphaerobolaceae</taxon>
        <taxon>Sphaerobolus</taxon>
    </lineage>
</organism>
<evidence type="ECO:0000313" key="3">
    <source>
        <dbReference type="Proteomes" id="UP000054279"/>
    </source>
</evidence>
<dbReference type="EMBL" id="KN837497">
    <property type="protein sequence ID" value="KIJ24372.1"/>
    <property type="molecule type" value="Genomic_DNA"/>
</dbReference>
<reference evidence="2 3" key="1">
    <citation type="submission" date="2014-06" db="EMBL/GenBank/DDBJ databases">
        <title>Evolutionary Origins and Diversification of the Mycorrhizal Mutualists.</title>
        <authorList>
            <consortium name="DOE Joint Genome Institute"/>
            <consortium name="Mycorrhizal Genomics Consortium"/>
            <person name="Kohler A."/>
            <person name="Kuo A."/>
            <person name="Nagy L.G."/>
            <person name="Floudas D."/>
            <person name="Copeland A."/>
            <person name="Barry K.W."/>
            <person name="Cichocki N."/>
            <person name="Veneault-Fourrey C."/>
            <person name="LaButti K."/>
            <person name="Lindquist E.A."/>
            <person name="Lipzen A."/>
            <person name="Lundell T."/>
            <person name="Morin E."/>
            <person name="Murat C."/>
            <person name="Riley R."/>
            <person name="Ohm R."/>
            <person name="Sun H."/>
            <person name="Tunlid A."/>
            <person name="Henrissat B."/>
            <person name="Grigoriev I.V."/>
            <person name="Hibbett D.S."/>
            <person name="Martin F."/>
        </authorList>
    </citation>
    <scope>NUCLEOTIDE SEQUENCE [LARGE SCALE GENOMIC DNA]</scope>
    <source>
        <strain evidence="2 3">SS14</strain>
    </source>
</reference>
<proteinExistence type="predicted"/>
<keyword evidence="3" id="KW-1185">Reference proteome</keyword>
<feature type="region of interest" description="Disordered" evidence="1">
    <location>
        <begin position="60"/>
        <end position="119"/>
    </location>
</feature>